<evidence type="ECO:0000256" key="1">
    <source>
        <dbReference type="SAM" id="MobiDB-lite"/>
    </source>
</evidence>
<feature type="region of interest" description="Disordered" evidence="1">
    <location>
        <begin position="346"/>
        <end position="370"/>
    </location>
</feature>
<reference evidence="3" key="2">
    <citation type="submission" date="2018-05" db="EMBL/GenBank/DDBJ databases">
        <title>OmerRS3 (Oryza meridionalis Reference Sequence Version 3).</title>
        <authorList>
            <person name="Zhang J."/>
            <person name="Kudrna D."/>
            <person name="Lee S."/>
            <person name="Talag J."/>
            <person name="Welchert J."/>
            <person name="Wing R.A."/>
        </authorList>
    </citation>
    <scope>NUCLEOTIDE SEQUENCE [LARGE SCALE GENOMIC DNA]</scope>
    <source>
        <strain evidence="3">cv. OR44</strain>
    </source>
</reference>
<evidence type="ECO:0000313" key="3">
    <source>
        <dbReference type="EnsemblPlants" id="OMERI09G11440.1"/>
    </source>
</evidence>
<proteinExistence type="predicted"/>
<dbReference type="Gramene" id="OMERI09G11440.1">
    <property type="protein sequence ID" value="OMERI09G11440.1"/>
    <property type="gene ID" value="OMERI09G11440"/>
</dbReference>
<accession>A0A0E0ETI0</accession>
<dbReference type="Proteomes" id="UP000008021">
    <property type="component" value="Chromosome 9"/>
</dbReference>
<dbReference type="EnsemblPlants" id="OMERI09G11440.1">
    <property type="protein sequence ID" value="OMERI09G11440.1"/>
    <property type="gene ID" value="OMERI09G11440"/>
</dbReference>
<dbReference type="Pfam" id="PF24994">
    <property type="entry name" value="GIL1_IRKI_C"/>
    <property type="match status" value="1"/>
</dbReference>
<evidence type="ECO:0000313" key="4">
    <source>
        <dbReference type="Proteomes" id="UP000008021"/>
    </source>
</evidence>
<dbReference type="AlphaFoldDB" id="A0A0E0ETI0"/>
<dbReference type="HOGENOM" id="CLU_022742_1_0_1"/>
<feature type="compositionally biased region" description="Low complexity" evidence="1">
    <location>
        <begin position="346"/>
        <end position="357"/>
    </location>
</feature>
<protein>
    <recommendedName>
        <fullName evidence="2">GIL1/IRKI C-terminal domain-containing protein</fullName>
    </recommendedName>
</protein>
<sequence>MAMAAAAAAAEAFGTAAATSTPPVQATRQDVQAAIAKAVELRALHAALLQRGGGASASRSPAIIRLPPAASPALSRTAAAAAAAVATVDEDYPVFTPAYDEEQMAGLSHICQDNRSRSENWSGIALGGGGDDDEDAAFSDYDNLNAFSSSNSELRFPSSTDHHRRHKVHPAFLHSAPSADRFLASAGRATMASTAELLKAPATCGSAFRPATIGRDHGIDVGALKFLASSGAPLSAATGAAQPRPAKHRGAQILSWLFPRAKKKAKPMSPSAIERENMSQLLKEWGLLSLDSLRRELADANAHRDAALQEAAEMRSSLGELTTKLAGLEAYCSELKKALRLATSSTSNAQSSSSMSRRSTRSIGASRELPGPVSHEAMVEGFLQIASEARLSVKQFCKALIQQVEEPDNGLIEKLNILLQPYQLMITDNKHCSKLVLYHLEALMNQAMYQDFENCTFQKNGSPRCLDPKQGSQESFASFVALRNLSWNEVLRKGTKYYSEDFSRFCDQKMSCIVSTLKNWSRPWPEQLLQCFFVAAKCVWLLHLLAFSFTPALTIMRVEESRMFDQMYMEDILPDKQQLHNPCQVKIMVMPGFYVQDRVLKCRVLTT</sequence>
<reference evidence="3" key="1">
    <citation type="submission" date="2015-04" db="UniProtKB">
        <authorList>
            <consortium name="EnsemblPlants"/>
        </authorList>
    </citation>
    <scope>IDENTIFICATION</scope>
</reference>
<evidence type="ECO:0000259" key="2">
    <source>
        <dbReference type="Pfam" id="PF24994"/>
    </source>
</evidence>
<dbReference type="InterPro" id="IPR056813">
    <property type="entry name" value="GIL1_IRKI_C"/>
</dbReference>
<organism evidence="3">
    <name type="scientific">Oryza meridionalis</name>
    <dbReference type="NCBI Taxonomy" id="40149"/>
    <lineage>
        <taxon>Eukaryota</taxon>
        <taxon>Viridiplantae</taxon>
        <taxon>Streptophyta</taxon>
        <taxon>Embryophyta</taxon>
        <taxon>Tracheophyta</taxon>
        <taxon>Spermatophyta</taxon>
        <taxon>Magnoliopsida</taxon>
        <taxon>Liliopsida</taxon>
        <taxon>Poales</taxon>
        <taxon>Poaceae</taxon>
        <taxon>BOP clade</taxon>
        <taxon>Oryzoideae</taxon>
        <taxon>Oryzeae</taxon>
        <taxon>Oryzinae</taxon>
        <taxon>Oryza</taxon>
    </lineage>
</organism>
<name>A0A0E0ETI0_9ORYZ</name>
<dbReference type="eggNOG" id="ENOG502QS0M">
    <property type="taxonomic scope" value="Eukaryota"/>
</dbReference>
<keyword evidence="4" id="KW-1185">Reference proteome</keyword>
<dbReference type="STRING" id="40149.A0A0E0ETI0"/>
<feature type="domain" description="GIL1/IRKI C-terminal" evidence="2">
    <location>
        <begin position="556"/>
        <end position="605"/>
    </location>
</feature>
<dbReference type="PANTHER" id="PTHR31029">
    <property type="entry name" value="CYCLIN-DEPENDENT KINASE-LIKE PROTEIN"/>
    <property type="match status" value="1"/>
</dbReference>
<dbReference type="InterPro" id="IPR042316">
    <property type="entry name" value="IRKI-like"/>
</dbReference>
<dbReference type="PANTHER" id="PTHR31029:SF8">
    <property type="entry name" value="OS09G0488800 PROTEIN"/>
    <property type="match status" value="1"/>
</dbReference>